<reference evidence="1 2" key="1">
    <citation type="journal article" date="2013" name="PLoS ONE">
        <title>Predicting the Proteins of Angomonas deanei, Strigomonas culicis and Their Respective Endosymbionts Reveals New Aspects of the Trypanosomatidae Family.</title>
        <authorList>
            <person name="Motta M.C."/>
            <person name="Martins A.C."/>
            <person name="de Souza S.S."/>
            <person name="Catta-Preta C.M."/>
            <person name="Silva R."/>
            <person name="Klein C.C."/>
            <person name="de Almeida L.G."/>
            <person name="de Lima Cunha O."/>
            <person name="Ciapina L.P."/>
            <person name="Brocchi M."/>
            <person name="Colabardini A.C."/>
            <person name="de Araujo Lima B."/>
            <person name="Machado C.R."/>
            <person name="de Almeida Soares C.M."/>
            <person name="Probst C.M."/>
            <person name="de Menezes C.B."/>
            <person name="Thompson C.E."/>
            <person name="Bartholomeu D.C."/>
            <person name="Gradia D.F."/>
            <person name="Pavoni D.P."/>
            <person name="Grisard E.C."/>
            <person name="Fantinatti-Garboggini F."/>
            <person name="Marchini F.K."/>
            <person name="Rodrigues-Luiz G.F."/>
            <person name="Wagner G."/>
            <person name="Goldman G.H."/>
            <person name="Fietto J.L."/>
            <person name="Elias M.C."/>
            <person name="Goldman M.H."/>
            <person name="Sagot M.F."/>
            <person name="Pereira M."/>
            <person name="Stoco P.H."/>
            <person name="de Mendonca-Neto R.P."/>
            <person name="Teixeira S.M."/>
            <person name="Maciel T.E."/>
            <person name="de Oliveira Mendes T.A."/>
            <person name="Urmenyi T.P."/>
            <person name="de Souza W."/>
            <person name="Schenkman S."/>
            <person name="de Vasconcelos A.T."/>
        </authorList>
    </citation>
    <scope>NUCLEOTIDE SEQUENCE [LARGE SCALE GENOMIC DNA]</scope>
</reference>
<protein>
    <submittedName>
        <fullName evidence="1">Uncharacterized protein</fullName>
    </submittedName>
</protein>
<dbReference type="AlphaFoldDB" id="S9UZ26"/>
<evidence type="ECO:0000313" key="2">
    <source>
        <dbReference type="Proteomes" id="UP000015354"/>
    </source>
</evidence>
<dbReference type="Proteomes" id="UP000015354">
    <property type="component" value="Unassembled WGS sequence"/>
</dbReference>
<sequence>MVATAPPCPSNTLAFIDFYSEDAQVRQVPLALLADECKRSITAAQSLVISPSTADRPRSCNERRISSMLTKEVAVSMFSLGGIEVDGCTLLPLIRVPLDKEHLSIAISFMYLKYRLDMDSEKQSSFSLNDFAETKDPFFLLAISVALGM</sequence>
<comment type="caution">
    <text evidence="1">The sequence shown here is derived from an EMBL/GenBank/DDBJ whole genome shotgun (WGS) entry which is preliminary data.</text>
</comment>
<organism evidence="1 2">
    <name type="scientific">Strigomonas culicis</name>
    <dbReference type="NCBI Taxonomy" id="28005"/>
    <lineage>
        <taxon>Eukaryota</taxon>
        <taxon>Discoba</taxon>
        <taxon>Euglenozoa</taxon>
        <taxon>Kinetoplastea</taxon>
        <taxon>Metakinetoplastina</taxon>
        <taxon>Trypanosomatida</taxon>
        <taxon>Trypanosomatidae</taxon>
        <taxon>Strigomonadinae</taxon>
        <taxon>Strigomonas</taxon>
    </lineage>
</organism>
<accession>S9UZ26</accession>
<name>S9UZ26_9TRYP</name>
<keyword evidence="2" id="KW-1185">Reference proteome</keyword>
<proteinExistence type="predicted"/>
<evidence type="ECO:0000313" key="1">
    <source>
        <dbReference type="EMBL" id="EPY15800.1"/>
    </source>
</evidence>
<gene>
    <name evidence="1" type="ORF">STCU_11753</name>
</gene>
<dbReference type="EMBL" id="ATMH01011741">
    <property type="protein sequence ID" value="EPY15800.1"/>
    <property type="molecule type" value="Genomic_DNA"/>
</dbReference>